<evidence type="ECO:0000313" key="1">
    <source>
        <dbReference type="EMBL" id="TNV71744.1"/>
    </source>
</evidence>
<accession>A0A8J8NBQ0</accession>
<dbReference type="EMBL" id="RRYP01028423">
    <property type="protein sequence ID" value="TNV71744.1"/>
    <property type="molecule type" value="Genomic_DNA"/>
</dbReference>
<gene>
    <name evidence="1" type="ORF">FGO68_gene9969</name>
</gene>
<proteinExistence type="predicted"/>
<comment type="caution">
    <text evidence="1">The sequence shown here is derived from an EMBL/GenBank/DDBJ whole genome shotgun (WGS) entry which is preliminary data.</text>
</comment>
<sequence>MMACLSTFNEFKNCLRRNNLESDYFERVFSRQISIDDDEYLLIIVTAYDEVFQLQADIHKTVEMLKAMDWKKGYPKRERFFHHCRNNWIEPLTNEDFREFEEFDYAYDFDF</sequence>
<dbReference type="Proteomes" id="UP000785679">
    <property type="component" value="Unassembled WGS sequence"/>
</dbReference>
<name>A0A8J8NBQ0_HALGN</name>
<evidence type="ECO:0000313" key="2">
    <source>
        <dbReference type="Proteomes" id="UP000785679"/>
    </source>
</evidence>
<protein>
    <submittedName>
        <fullName evidence="1">Uncharacterized protein</fullName>
    </submittedName>
</protein>
<reference evidence="1" key="1">
    <citation type="submission" date="2019-06" db="EMBL/GenBank/DDBJ databases">
        <authorList>
            <person name="Zheng W."/>
        </authorList>
    </citation>
    <scope>NUCLEOTIDE SEQUENCE</scope>
    <source>
        <strain evidence="1">QDHG01</strain>
    </source>
</reference>
<dbReference type="AlphaFoldDB" id="A0A8J8NBQ0"/>
<keyword evidence="2" id="KW-1185">Reference proteome</keyword>
<organism evidence="1 2">
    <name type="scientific">Halteria grandinella</name>
    <dbReference type="NCBI Taxonomy" id="5974"/>
    <lineage>
        <taxon>Eukaryota</taxon>
        <taxon>Sar</taxon>
        <taxon>Alveolata</taxon>
        <taxon>Ciliophora</taxon>
        <taxon>Intramacronucleata</taxon>
        <taxon>Spirotrichea</taxon>
        <taxon>Stichotrichia</taxon>
        <taxon>Sporadotrichida</taxon>
        <taxon>Halteriidae</taxon>
        <taxon>Halteria</taxon>
    </lineage>
</organism>